<name>A0A1Y2FAH4_PROLT</name>
<evidence type="ECO:0000313" key="15">
    <source>
        <dbReference type="Proteomes" id="UP000193685"/>
    </source>
</evidence>
<dbReference type="RefSeq" id="XP_040724528.1">
    <property type="nucleotide sequence ID" value="XM_040867857.1"/>
</dbReference>
<comment type="similarity">
    <text evidence="2">Belongs to the GHMP kinase family. Mevalonate kinase subfamily.</text>
</comment>
<evidence type="ECO:0000256" key="6">
    <source>
        <dbReference type="ARBA" id="ARBA00022741"/>
    </source>
</evidence>
<dbReference type="PANTHER" id="PTHR31814:SF2">
    <property type="entry name" value="PHOSPHOMEVALONATE KINASE"/>
    <property type="match status" value="1"/>
</dbReference>
<keyword evidence="8" id="KW-0067">ATP-binding</keyword>
<dbReference type="GO" id="GO:0019287">
    <property type="term" value="P:isopentenyl diphosphate biosynthetic process, mevalonate pathway"/>
    <property type="evidence" value="ECO:0007669"/>
    <property type="project" value="TreeGrafter"/>
</dbReference>
<evidence type="ECO:0000256" key="9">
    <source>
        <dbReference type="ARBA" id="ARBA00022955"/>
    </source>
</evidence>
<dbReference type="InterPro" id="IPR016005">
    <property type="entry name" value="Erg8"/>
</dbReference>
<dbReference type="SUPFAM" id="SSF54211">
    <property type="entry name" value="Ribosomal protein S5 domain 2-like"/>
    <property type="match status" value="1"/>
</dbReference>
<keyword evidence="9" id="KW-0752">Steroid biosynthesis</keyword>
<keyword evidence="10" id="KW-0443">Lipid metabolism</keyword>
<dbReference type="OrthoDB" id="10262935at2759"/>
<evidence type="ECO:0000256" key="12">
    <source>
        <dbReference type="ARBA" id="ARBA00029326"/>
    </source>
</evidence>
<dbReference type="InterPro" id="IPR014721">
    <property type="entry name" value="Ribsml_uS5_D2-typ_fold_subgr"/>
</dbReference>
<dbReference type="GO" id="GO:0005777">
    <property type="term" value="C:peroxisome"/>
    <property type="evidence" value="ECO:0007669"/>
    <property type="project" value="TreeGrafter"/>
</dbReference>
<keyword evidence="5" id="KW-0808">Transferase</keyword>
<dbReference type="AlphaFoldDB" id="A0A1Y2FAH4"/>
<evidence type="ECO:0000256" key="5">
    <source>
        <dbReference type="ARBA" id="ARBA00022679"/>
    </source>
</evidence>
<evidence type="ECO:0000256" key="10">
    <source>
        <dbReference type="ARBA" id="ARBA00023098"/>
    </source>
</evidence>
<evidence type="ECO:0000259" key="13">
    <source>
        <dbReference type="Pfam" id="PF00288"/>
    </source>
</evidence>
<keyword evidence="7" id="KW-0418">Kinase</keyword>
<keyword evidence="14" id="KW-0687">Ribonucleoprotein</keyword>
<keyword evidence="4" id="KW-0444">Lipid biosynthesis</keyword>
<accession>A0A1Y2FAH4</accession>
<keyword evidence="15" id="KW-1185">Reference proteome</keyword>
<keyword evidence="11" id="KW-0753">Steroid metabolism</keyword>
<organism evidence="14 15">
    <name type="scientific">Protomyces lactucae-debilis</name>
    <dbReference type="NCBI Taxonomy" id="2754530"/>
    <lineage>
        <taxon>Eukaryota</taxon>
        <taxon>Fungi</taxon>
        <taxon>Dikarya</taxon>
        <taxon>Ascomycota</taxon>
        <taxon>Taphrinomycotina</taxon>
        <taxon>Taphrinomycetes</taxon>
        <taxon>Taphrinales</taxon>
        <taxon>Protomycetaceae</taxon>
        <taxon>Protomyces</taxon>
    </lineage>
</organism>
<dbReference type="InterPro" id="IPR020568">
    <property type="entry name" value="Ribosomal_Su5_D2-typ_SF"/>
</dbReference>
<keyword evidence="14" id="KW-0689">Ribosomal protein</keyword>
<dbReference type="InterPro" id="IPR035102">
    <property type="entry name" value="Phosphomevalonate_kinase"/>
</dbReference>
<dbReference type="GO" id="GO:0005524">
    <property type="term" value="F:ATP binding"/>
    <property type="evidence" value="ECO:0007669"/>
    <property type="project" value="UniProtKB-KW"/>
</dbReference>
<dbReference type="Proteomes" id="UP000193685">
    <property type="component" value="Unassembled WGS sequence"/>
</dbReference>
<dbReference type="EMBL" id="MCFI01000012">
    <property type="protein sequence ID" value="ORY80883.1"/>
    <property type="molecule type" value="Genomic_DNA"/>
</dbReference>
<comment type="pathway">
    <text evidence="1">Isoprenoid biosynthesis; isopentenyl diphosphate biosynthesis via mevalonate pathway; isopentenyl diphosphate from (R)-mevalonate: step 2/3.</text>
</comment>
<protein>
    <recommendedName>
        <fullName evidence="3">phosphomevalonate kinase</fullName>
        <ecNumber evidence="3">2.7.4.2</ecNumber>
    </recommendedName>
</protein>
<comment type="catalytic activity">
    <reaction evidence="12">
        <text>(R)-5-phosphomevalonate + ATP = (R)-5-diphosphomevalonate + ADP</text>
        <dbReference type="Rhea" id="RHEA:16341"/>
        <dbReference type="ChEBI" id="CHEBI:30616"/>
        <dbReference type="ChEBI" id="CHEBI:57557"/>
        <dbReference type="ChEBI" id="CHEBI:58146"/>
        <dbReference type="ChEBI" id="CHEBI:456216"/>
        <dbReference type="EC" id="2.7.4.2"/>
    </reaction>
    <physiologicalReaction direction="left-to-right" evidence="12">
        <dbReference type="Rhea" id="RHEA:16342"/>
    </physiologicalReaction>
</comment>
<proteinExistence type="inferred from homology"/>
<dbReference type="EC" id="2.7.4.2" evidence="3"/>
<gene>
    <name evidence="14" type="ORF">BCR37DRAFT_348578</name>
</gene>
<evidence type="ECO:0000313" key="14">
    <source>
        <dbReference type="EMBL" id="ORY80883.1"/>
    </source>
</evidence>
<reference evidence="14 15" key="1">
    <citation type="submission" date="2016-07" db="EMBL/GenBank/DDBJ databases">
        <title>Pervasive Adenine N6-methylation of Active Genes in Fungi.</title>
        <authorList>
            <consortium name="DOE Joint Genome Institute"/>
            <person name="Mondo S.J."/>
            <person name="Dannebaum R.O."/>
            <person name="Kuo R.C."/>
            <person name="Labutti K."/>
            <person name="Haridas S."/>
            <person name="Kuo A."/>
            <person name="Salamov A."/>
            <person name="Ahrendt S.R."/>
            <person name="Lipzen A."/>
            <person name="Sullivan W."/>
            <person name="Andreopoulos W.B."/>
            <person name="Clum A."/>
            <person name="Lindquist E."/>
            <person name="Daum C."/>
            <person name="Ramamoorthy G.K."/>
            <person name="Gryganskyi A."/>
            <person name="Culley D."/>
            <person name="Magnuson J.K."/>
            <person name="James T.Y."/>
            <person name="O'Malley M.A."/>
            <person name="Stajich J.E."/>
            <person name="Spatafora J.W."/>
            <person name="Visel A."/>
            <person name="Grigoriev I.V."/>
        </authorList>
    </citation>
    <scope>NUCLEOTIDE SEQUENCE [LARGE SCALE GENOMIC DNA]</scope>
    <source>
        <strain evidence="14 15">12-1054</strain>
    </source>
</reference>
<dbReference type="GO" id="GO:0006696">
    <property type="term" value="P:ergosterol biosynthetic process"/>
    <property type="evidence" value="ECO:0007669"/>
    <property type="project" value="TreeGrafter"/>
</dbReference>
<dbReference type="STRING" id="56484.A0A1Y2FAH4"/>
<evidence type="ECO:0000256" key="8">
    <source>
        <dbReference type="ARBA" id="ARBA00022840"/>
    </source>
</evidence>
<evidence type="ECO:0000256" key="7">
    <source>
        <dbReference type="ARBA" id="ARBA00022777"/>
    </source>
</evidence>
<evidence type="ECO:0000256" key="4">
    <source>
        <dbReference type="ARBA" id="ARBA00022516"/>
    </source>
</evidence>
<evidence type="ECO:0000256" key="2">
    <source>
        <dbReference type="ARBA" id="ARBA00006495"/>
    </source>
</evidence>
<dbReference type="OMA" id="LVIHRTM"/>
<dbReference type="GeneID" id="63784456"/>
<keyword evidence="6" id="KW-0547">Nucleotide-binding</keyword>
<dbReference type="PANTHER" id="PTHR31814">
    <property type="match status" value="1"/>
</dbReference>
<dbReference type="InterPro" id="IPR006204">
    <property type="entry name" value="GHMP_kinase_N_dom"/>
</dbReference>
<evidence type="ECO:0000256" key="3">
    <source>
        <dbReference type="ARBA" id="ARBA00012958"/>
    </source>
</evidence>
<dbReference type="Pfam" id="PF00288">
    <property type="entry name" value="GHMP_kinases_N"/>
    <property type="match status" value="1"/>
</dbReference>
<evidence type="ECO:0000256" key="1">
    <source>
        <dbReference type="ARBA" id="ARBA00005017"/>
    </source>
</evidence>
<sequence length="416" mass="44892">MSNTVTCSAPGKVLLAGGYLVLDPVQQGLVLSLSARIYVTVTATQDPKASELDDRTIVVTSPQFERAIWIYKYDALKNVLTYSEKSDGDNAFVREALTTVLSYSHASSQRTSFTHLDIEINADNEYYSQQVENPRRFQDFDTSISQTPKTGLGSSAALMTALVGALYMLLADSSAQTKTLDDSSRWTIHNLAQIAHCAAQGKVGSGFDVASACFGSCIYTRFPASLLQQDAASDAARLADLADERWPMTLEKVKLRPGLRLMMGDVAQGSSTPGMVKKILASESALALWPSLAIANELLMESLAGDKTYMANEQDAIREVCRSVRGLMKEMGNAADVDVEPDTQTSLLDATLHIQGVVCDGVPGAGGFDAVFAIVDGEEAEGAVAALWKKHDVRVLSVHNDEKQGLVIEEDFYVEA</sequence>
<dbReference type="PIRSF" id="PIRSF017288">
    <property type="entry name" value="PMK_GHMP_euk"/>
    <property type="match status" value="1"/>
</dbReference>
<comment type="caution">
    <text evidence="14">The sequence shown here is derived from an EMBL/GenBank/DDBJ whole genome shotgun (WGS) entry which is preliminary data.</text>
</comment>
<evidence type="ECO:0000256" key="11">
    <source>
        <dbReference type="ARBA" id="ARBA00023221"/>
    </source>
</evidence>
<feature type="domain" description="GHMP kinase N-terminal" evidence="13">
    <location>
        <begin position="148"/>
        <end position="215"/>
    </location>
</feature>
<dbReference type="GO" id="GO:0004631">
    <property type="term" value="F:phosphomevalonate kinase activity"/>
    <property type="evidence" value="ECO:0007669"/>
    <property type="project" value="UniProtKB-EC"/>
</dbReference>
<dbReference type="GO" id="GO:0005840">
    <property type="term" value="C:ribosome"/>
    <property type="evidence" value="ECO:0007669"/>
    <property type="project" value="UniProtKB-KW"/>
</dbReference>
<dbReference type="GO" id="GO:0010142">
    <property type="term" value="P:farnesyl diphosphate biosynthetic process, mevalonate pathway"/>
    <property type="evidence" value="ECO:0007669"/>
    <property type="project" value="TreeGrafter"/>
</dbReference>
<dbReference type="Gene3D" id="3.30.230.10">
    <property type="match status" value="1"/>
</dbReference>